<dbReference type="PROSITE" id="PS50002">
    <property type="entry name" value="SH3"/>
    <property type="match status" value="1"/>
</dbReference>
<evidence type="ECO:0000313" key="5">
    <source>
        <dbReference type="EMBL" id="KAK8886230.1"/>
    </source>
</evidence>
<sequence>MSRTPTSPSIPSIPQKHKSGTSYIQHQFENAFDILSKNTQQYMSYLKYLTECSKQLKKMNEVLSGLVCGKNTHPELKDIRKIFDTLEKSNKDMRSYIKSDEVKNAEKRESKENDFTAKKKQELKKILGQISNLHNNVIRIIKKPPDCTSCFNALEDGFTYHCDFLAYCTELTNCQEKLFGLINEIREEVLNIRKDMCSLKNESNNKAYKNYLKHNPQFDNIPFMHEQNNQLSSEAIEKISLEYDKISKQVKRGVSIFREPQFPLMHLYHFSPSFKPLTSSTDADSHIINVTFCASTPLLIEPEKLLSASDKSPTESLSSDLQKLSPPDQNDNSQEEKEEQEPTQVVEDFLDAYKSDSSDDEPFHALNSSFTSVMTPDSAFDNQWGSAPSSPMNSAPTKSVSSNDLNNSTNYHQKITNILAARPRSSMKFIVMKQYNPEDFGKELSVEEKDIVEVLDANMTEYWYCKKGNTEGFLPAIILEPATEISKRKKSVSMKEIPPSAT</sequence>
<keyword evidence="1 2" id="KW-0728">SH3 domain</keyword>
<accession>A0ABR2K525</accession>
<keyword evidence="6" id="KW-1185">Reference proteome</keyword>
<feature type="region of interest" description="Disordered" evidence="3">
    <location>
        <begin position="381"/>
        <end position="406"/>
    </location>
</feature>
<evidence type="ECO:0000259" key="4">
    <source>
        <dbReference type="PROSITE" id="PS50002"/>
    </source>
</evidence>
<dbReference type="Gene3D" id="2.30.30.40">
    <property type="entry name" value="SH3 Domains"/>
    <property type="match status" value="1"/>
</dbReference>
<evidence type="ECO:0000313" key="6">
    <source>
        <dbReference type="Proteomes" id="UP001470230"/>
    </source>
</evidence>
<name>A0ABR2K525_9EUKA</name>
<protein>
    <recommendedName>
        <fullName evidence="4">SH3 domain-containing protein</fullName>
    </recommendedName>
</protein>
<feature type="region of interest" description="Disordered" evidence="3">
    <location>
        <begin position="1"/>
        <end position="20"/>
    </location>
</feature>
<dbReference type="SUPFAM" id="SSF50044">
    <property type="entry name" value="SH3-domain"/>
    <property type="match status" value="1"/>
</dbReference>
<feature type="domain" description="SH3" evidence="4">
    <location>
        <begin position="424"/>
        <end position="484"/>
    </location>
</feature>
<evidence type="ECO:0000256" key="2">
    <source>
        <dbReference type="PROSITE-ProRule" id="PRU00192"/>
    </source>
</evidence>
<dbReference type="SMART" id="SM00326">
    <property type="entry name" value="SH3"/>
    <property type="match status" value="1"/>
</dbReference>
<feature type="region of interest" description="Disordered" evidence="3">
    <location>
        <begin position="307"/>
        <end position="344"/>
    </location>
</feature>
<organism evidence="5 6">
    <name type="scientific">Tritrichomonas musculus</name>
    <dbReference type="NCBI Taxonomy" id="1915356"/>
    <lineage>
        <taxon>Eukaryota</taxon>
        <taxon>Metamonada</taxon>
        <taxon>Parabasalia</taxon>
        <taxon>Tritrichomonadida</taxon>
        <taxon>Tritrichomonadidae</taxon>
        <taxon>Tritrichomonas</taxon>
    </lineage>
</organism>
<gene>
    <name evidence="5" type="ORF">M9Y10_041689</name>
</gene>
<evidence type="ECO:0000256" key="3">
    <source>
        <dbReference type="SAM" id="MobiDB-lite"/>
    </source>
</evidence>
<dbReference type="Proteomes" id="UP001470230">
    <property type="component" value="Unassembled WGS sequence"/>
</dbReference>
<feature type="compositionally biased region" description="Polar residues" evidence="3">
    <location>
        <begin position="309"/>
        <end position="332"/>
    </location>
</feature>
<evidence type="ECO:0000256" key="1">
    <source>
        <dbReference type="ARBA" id="ARBA00022443"/>
    </source>
</evidence>
<proteinExistence type="predicted"/>
<dbReference type="EMBL" id="JAPFFF010000007">
    <property type="protein sequence ID" value="KAK8886230.1"/>
    <property type="molecule type" value="Genomic_DNA"/>
</dbReference>
<feature type="compositionally biased region" description="Low complexity" evidence="3">
    <location>
        <begin position="1"/>
        <end position="14"/>
    </location>
</feature>
<dbReference type="InterPro" id="IPR036028">
    <property type="entry name" value="SH3-like_dom_sf"/>
</dbReference>
<comment type="caution">
    <text evidence="5">The sequence shown here is derived from an EMBL/GenBank/DDBJ whole genome shotgun (WGS) entry which is preliminary data.</text>
</comment>
<reference evidence="5 6" key="1">
    <citation type="submission" date="2024-04" db="EMBL/GenBank/DDBJ databases">
        <title>Tritrichomonas musculus Genome.</title>
        <authorList>
            <person name="Alves-Ferreira E."/>
            <person name="Grigg M."/>
            <person name="Lorenzi H."/>
            <person name="Galac M."/>
        </authorList>
    </citation>
    <scope>NUCLEOTIDE SEQUENCE [LARGE SCALE GENOMIC DNA]</scope>
    <source>
        <strain evidence="5 6">EAF2021</strain>
    </source>
</reference>
<dbReference type="InterPro" id="IPR001452">
    <property type="entry name" value="SH3_domain"/>
</dbReference>